<keyword evidence="7 22" id="KW-0732">Signal</keyword>
<dbReference type="Gene3D" id="1.20.1070.10">
    <property type="entry name" value="Rhodopsin 7-helix transmembrane proteins"/>
    <property type="match status" value="1"/>
</dbReference>
<evidence type="ECO:0000256" key="4">
    <source>
        <dbReference type="ARBA" id="ARBA00007343"/>
    </source>
</evidence>
<dbReference type="SUPFAM" id="SSF141072">
    <property type="entry name" value="CalX-like"/>
    <property type="match status" value="38"/>
</dbReference>
<evidence type="ECO:0000256" key="2">
    <source>
        <dbReference type="ARBA" id="ARBA00004437"/>
    </source>
</evidence>
<dbReference type="Gene3D" id="2.60.40.2030">
    <property type="match status" value="33"/>
</dbReference>
<dbReference type="FunFam" id="2.60.40.2030:FF:000023">
    <property type="entry name" value="Adhesion G protein-coupled receptor V1"/>
    <property type="match status" value="1"/>
</dbReference>
<dbReference type="FunFam" id="2.60.40.2030:FF:000017">
    <property type="entry name" value="Adhesion G protein-coupled receptor V1"/>
    <property type="match status" value="6"/>
</dbReference>
<evidence type="ECO:0000256" key="16">
    <source>
        <dbReference type="ARBA" id="ARBA00023224"/>
    </source>
</evidence>
<dbReference type="OrthoDB" id="2324346at2759"/>
<keyword evidence="11 21" id="KW-1133">Transmembrane helix</keyword>
<dbReference type="Pfam" id="PF13385">
    <property type="entry name" value="Laminin_G_3"/>
    <property type="match status" value="1"/>
</dbReference>
<dbReference type="PANTHER" id="PTHR46682:SF1">
    <property type="entry name" value="ADHESION G-PROTEIN COUPLED RECEPTOR V1"/>
    <property type="match status" value="1"/>
</dbReference>
<dbReference type="InterPro" id="IPR026919">
    <property type="entry name" value="ADGRV1"/>
</dbReference>
<name>A0A556U5A1_BAGYA</name>
<dbReference type="InterPro" id="IPR017981">
    <property type="entry name" value="GPCR_2-like_7TM"/>
</dbReference>
<dbReference type="GO" id="GO:0060171">
    <property type="term" value="C:stereocilium membrane"/>
    <property type="evidence" value="ECO:0007669"/>
    <property type="project" value="UniProtKB-SubCell"/>
</dbReference>
<evidence type="ECO:0000256" key="13">
    <source>
        <dbReference type="ARBA" id="ARBA00023136"/>
    </source>
</evidence>
<evidence type="ECO:0000313" key="25">
    <source>
        <dbReference type="Proteomes" id="UP000319801"/>
    </source>
</evidence>
<dbReference type="InterPro" id="IPR013320">
    <property type="entry name" value="ConA-like_dom_sf"/>
</dbReference>
<evidence type="ECO:0000256" key="14">
    <source>
        <dbReference type="ARBA" id="ARBA00023157"/>
    </source>
</evidence>
<dbReference type="GO" id="GO:0048513">
    <property type="term" value="P:animal organ development"/>
    <property type="evidence" value="ECO:0007669"/>
    <property type="project" value="UniProtKB-ARBA"/>
</dbReference>
<dbReference type="GO" id="GO:0005737">
    <property type="term" value="C:cytoplasm"/>
    <property type="evidence" value="ECO:0007669"/>
    <property type="project" value="TreeGrafter"/>
</dbReference>
<dbReference type="GO" id="GO:0010855">
    <property type="term" value="F:adenylate cyclase inhibitor activity"/>
    <property type="evidence" value="ECO:0007669"/>
    <property type="project" value="TreeGrafter"/>
</dbReference>
<dbReference type="PANTHER" id="PTHR46682">
    <property type="entry name" value="ADHESION G-PROTEIN COUPLED RECEPTOR V1"/>
    <property type="match status" value="1"/>
</dbReference>
<dbReference type="PROSITE" id="PS50912">
    <property type="entry name" value="EAR"/>
    <property type="match status" value="2"/>
</dbReference>
<evidence type="ECO:0000256" key="19">
    <source>
        <dbReference type="ARBA" id="ARBA00078072"/>
    </source>
</evidence>
<keyword evidence="8" id="KW-0677">Repeat</keyword>
<feature type="transmembrane region" description="Helical" evidence="21">
    <location>
        <begin position="5760"/>
        <end position="5779"/>
    </location>
</feature>
<keyword evidence="14" id="KW-1015">Disulfide bond</keyword>
<feature type="transmembrane region" description="Helical" evidence="21">
    <location>
        <begin position="5666"/>
        <end position="5693"/>
    </location>
</feature>
<dbReference type="FunFam" id="2.60.40.2030:FF:000013">
    <property type="entry name" value="Adhesion G-protein coupled receptor V1"/>
    <property type="match status" value="1"/>
</dbReference>
<dbReference type="FunFam" id="2.60.40.2030:FF:000009">
    <property type="entry name" value="adhesion G-protein coupled receptor V1"/>
    <property type="match status" value="1"/>
</dbReference>
<comment type="caution">
    <text evidence="24">The sequence shown here is derived from an EMBL/GenBank/DDBJ whole genome shotgun (WGS) entry which is preliminary data.</text>
</comment>
<evidence type="ECO:0000256" key="15">
    <source>
        <dbReference type="ARBA" id="ARBA00023170"/>
    </source>
</evidence>
<dbReference type="EMBL" id="VCAZ01000050">
    <property type="protein sequence ID" value="TSM85937.1"/>
    <property type="molecule type" value="Genomic_DNA"/>
</dbReference>
<dbReference type="GO" id="GO:0001965">
    <property type="term" value="F:G-protein alpha-subunit binding"/>
    <property type="evidence" value="ECO:0007669"/>
    <property type="project" value="TreeGrafter"/>
</dbReference>
<feature type="transmembrane region" description="Helical" evidence="21">
    <location>
        <begin position="5785"/>
        <end position="5809"/>
    </location>
</feature>
<proteinExistence type="inferred from homology"/>
<evidence type="ECO:0000256" key="1">
    <source>
        <dbReference type="ARBA" id="ARBA00004289"/>
    </source>
</evidence>
<evidence type="ECO:0000313" key="24">
    <source>
        <dbReference type="EMBL" id="TSM85937.1"/>
    </source>
</evidence>
<evidence type="ECO:0000256" key="17">
    <source>
        <dbReference type="ARBA" id="ARBA00023273"/>
    </source>
</evidence>
<keyword evidence="10" id="KW-0106">Calcium</keyword>
<keyword evidence="5" id="KW-1003">Cell membrane</keyword>
<keyword evidence="15 24" id="KW-0675">Receptor</keyword>
<keyword evidence="13 21" id="KW-0472">Membrane</keyword>
<evidence type="ECO:0000256" key="18">
    <source>
        <dbReference type="ARBA" id="ARBA00070037"/>
    </source>
</evidence>
<evidence type="ECO:0000256" key="10">
    <source>
        <dbReference type="ARBA" id="ARBA00022837"/>
    </source>
</evidence>
<dbReference type="GO" id="GO:0007605">
    <property type="term" value="P:sensory perception of sound"/>
    <property type="evidence" value="ECO:0007669"/>
    <property type="project" value="TreeGrafter"/>
</dbReference>
<keyword evidence="12" id="KW-0297">G-protein coupled receptor</keyword>
<reference evidence="24 25" key="1">
    <citation type="journal article" date="2019" name="Genome Biol. Evol.">
        <title>Whole-Genome Sequencing of the Giant Devil Catfish, Bagarius yarrelli.</title>
        <authorList>
            <person name="Jiang W."/>
            <person name="Lv Y."/>
            <person name="Cheng L."/>
            <person name="Yang K."/>
            <person name="Chao B."/>
            <person name="Wang X."/>
            <person name="Li Y."/>
            <person name="Pan X."/>
            <person name="You X."/>
            <person name="Zhang Y."/>
            <person name="Yang J."/>
            <person name="Li J."/>
            <person name="Zhang X."/>
            <person name="Liu S."/>
            <person name="Sun C."/>
            <person name="Yang J."/>
            <person name="Shi Q."/>
        </authorList>
    </citation>
    <scope>NUCLEOTIDE SEQUENCE [LARGE SCALE GENOMIC DNA]</scope>
    <source>
        <strain evidence="24">JWS20170419001</strain>
        <tissue evidence="24">Muscle</tissue>
    </source>
</reference>
<dbReference type="InterPro" id="IPR009039">
    <property type="entry name" value="EAR"/>
</dbReference>
<sequence>MPEVLALAGLFLVLLIASARSESAELRFQGQTDFVVNESSRAIVRLVVERVGDPINVTALVLLQGEDTGDFEATTAAAFLLSSESNKTIFIAVKDDDLPEADETFVFNLRLQSSSNGVKVGTPNTAKITILSNDNAFGIISFNSSSLITVKEPKGGSLYVPLTLIREKGTYGSVTVNFEIFGGPNPASDDLSPDKGNLTISPGQAVVVFNILIHDDKVPEDDEIFTVQLTGVTGGALLNHNSTSVQIKISRNDAPVRFLQPFFTVSESAGVINLTVTRGRTDDGFFIGSDDGEVVVMYAIVTGNGPASAKLLEDFIDLQPRRMLVFPPRIFEAVLRFNIINDIIPEIAESFQVVLQEETLAGDAVLVSPCFVQVTIEPNDKPYGVLSVSSPPSTQPVIINEDTTMRYEGITIVRNGGTHGLVSVNWTIIRNSTDKTPVSSDLLPDSGTLFFAEGQMSAVLRLNITQDDLPEEAEAFLIKLNPQSVQGGAEVDEPMEMVFYIQDSDDVYGRFGFHPLERQSIQSQPEGRFLSLSFLREAGTLGEVSLAFTALYIPTGTLDPARARNGVLNGTSENNLLFHQGQSRVELILPIRNDAFLQNGASFFIQLDSLQLVNITPAIPPVSPRFGSAINISLVITPDIANGEIGFTSNQTVVAAEPEESNISMIILSLRRDGTDGQAVVFWTVRPVGENKDDVTKDDLTPFAGSVIFLTGQSEANISIIIRADNVPEINETVILTLDRSNTENQILKPGFTSREIVILENDDPGGVFEFSPVSRGPWFIKEGETVELRVIRQQGQLLNQLVRYTVTPSGNEDFYGATGILEFQPGEREVVVALVAIPDGLPELDEMFAVVLSSHSTPASRLGNNRQVNITVHKSDDPFGVIQFLLPQILFSISESKGMDIYSASYPIVRERGRYGNVSVIWILEPTFSEDVTPVKGELVFTEGEYLKNLTLFSKPDEVPEDVETFTVTLVSATGGARLGNIRNASLQINKNDDPIYFAEPVIQRVQEGVVANFTILRAGLANFVTTVMYRFEYGDSSPGDFIPLSNDSLLVFNYGEWMKNISVAVEDDNIPETDEPFYIVLFNSTGDAVVYGKDTATVVIEANDDANGIFSLDATEKPVGEGKSNNFYVIRNRGHFGNVTVFWQLFANYTPLGESQEFVNTSGFIIFTTGEKTKPIVLKAIADQIPEFNEFFELRLINISGGYPGEGGKLATKDLNASVLIPFNDDPFGVFAIDKDNLDQEIAEDFLSVDDMSSVTSFTILRQQGTFGDVRVSWEILSEAFPQGLPPMQDFILMATFSEAVRLQPNARRHHSGTDAFFFSGIPGSYGTINPNTQPEAIPLKLTNFTFSAWLMPRPNTDGFIVSKGNGNGTMYYGIKVQTNESHVSVMLHYMTVGSNSTQVAKATAMKFVDDNVWVHVIIAVEEGIIEFYLDGNPMPGGIKSLKGEAVMNDAAPVSIGSDPDGHRLFTGLLQDVRLYFARLNRSEIHELHGQPAKTDFRNVAGYLEYWQGEMLKSFVVETRDDREEEGEEVFYLQLVAVYGGARLPMPRPTARIRIMKSDNANGLFGFTGECIPVISEEGSTVSCIVERTRGALDSVYVNYTVTQLDSPANAPNVSDFAKPAGSIFFLPGQRSEVLNLQVLDDDLPEFDEYFQVKLVSAKSGDGKPGSTPTSGASIDPDNAINNVTIKASDHPYGLLQFQTAPITQAIIRPALEEAHITVKEEAGVVSLPVARAQGLLGRVLVAYRTSPVTAIGSKDYEIAEGLLDFLPGERVKFINVTIIDNSVPELEKVFRVELYNPRGGANLGLASHITVTISASDEAHGVFQFNNNSISVNGTEPEEGWSNVTLQVVRTFGALSNVTVFWQADAASEGELIYTSGNLTFTVDQTIGNIFIFISNDDFPELDKSYKIRLLNVSLGQLGSQTVSTLTVLANDDPYGLFLFSERSRSVRVAEADTLVVLTIQRHKGLMGRVRVMYRTLRDTDPVPYLTPGVGRASAGNDFVPILESVTFSANQSEANVTIRILDDKEPERAESVFVELSSVTLVEGAQTRPILLSPQLGLRNVSVAQVIIEASDDAFGVLQLSSSAVRVAEYYVGPIINVTRTGGIFADVSVKFRAVPMTARVGEDYSVASSDVVLLEGESSKPVPILIINDVIPELEETFRIELLNQTTGGALLGELTQSIITILPSDDPYGSFVFQAAPITIEEPMVNGSEVSLPIVRNAGTIGYVSVKWRASINGRPAIGDLRPLSGEVSFAPGETIKTLKVEVLADDVPEIEETIMVELTGATNGGSIGAENVVHIIVPANDNPYGTVHFEQAVYRVQEPLEGGYIANITVRRSGGNFGFLEILYSTFEIDVVSNAQKNGYNVLTYYDSPLTGAPVSANRMPINITSARDPLNSCAAFCLRNRACQAFSFANSSAAACFWVTTSTNQLTAAAQTLTYIKNTTAAASLFSSQATAGSDYVTMIGQTATMVDGSSIANLTVPILTDSLPEMDEGFLIQILKVSLVNMTVDQKLLPTIRQPDSATVTIGMNGDAFGVFKIYSINPGVTQNGLYLEVKEEPGTRVLLVIERTGGSLGRVTVEWMHVGGTAKPNADFNGTGETLIFSEGDVKKTIEFYIVDDADPEDNETIQIGLVRTEGGSRILPSSDTVTILILANDHAAGLVGFHPTSRSVVVKEGERVPLLVQRTAPAIGNVTVEWRIQGPRTLLTFVETSGVLFFTERMLNDTIVLQLLDDATPEEKEEYRVILSNLQTKGVTVTGVAALDDEGRSVNISYETVKGSLQELRLIEGALAEPGQDFQHVSSFVVMQDGQTSVSIPITIIDDDIPELKEFFLVNITSAVLITTLPTAPKLDTHGLVAEISINANDGIQGIISWQSTDYEVNETIGVLSLVVYRDAGTYGNVSVFFYPQNLEAQLGLDFNATASVLHFGNGERYKFVEVAILDDSIPEGDEKFQLVLTNPSPGLELGKNVTATVTILANDDGHGIISFNNTEHFLLREPTSVSGLGQSVATLIIVRNPPQGIFGTVTVQFSIADTNGTLNTEDLTPSEGFVVLEDGVRFKTLEIWAVLDAEPEMNETFRVSLFNPTGGARLETVGTVYLTVARSNGLDSAVSVEFETNLDTAFGMRGDSSKLAVYQRFGDVWTLGWCSVFNGDATLLLLLMHDQVTLYRWQGVFVPIQNVSLQKPGSCVAFTVNGTTYMAVAHEDTTRSPVANVSIFRLQPDLNLTLVFVWTGNSLSLHQMLEIQDITSFSSFTRANGNIQHLAACRGGNSSGCLVYQWINGSFQNPQLLAISAKVKQVESMHTGGETFLVVVTEVHLVLAGTNDSALYMWKPELIQFTKVLTSLPAQKFLYLSVMSLNMTKSLIMAIEESDTVIYELISVSNQSDFIPRSAELFFQPGVSELEIAVNIINDDTPEVEERFRVSLKNPKGGAEIGFRSQVAVIISANDDAYGVVGFAQNSLSLEVNELEVDNPFSLTLERKRGTFGRLTVRWAANGNLEDIFPTFGVVTFSESQTIATIALTVLADSVPELAENVSIMLTNVTTIGVLDPSTRAVIDPQRSRAEVTIKANGSPYGVIGWHLDSQYYITSEPPRSPSNITLSIVRDQGAAGNVVVYYTTRPAFAVPLLNQATESQDYVAKQTSVIMMENATVVLVTITILPDDIPELAETFLVNITGVELMGDPSGVGQPRIRRPGMEIAEITIQENDDPRGVIQFNVSKDTSGLVFAYEVPPPGNVLYLPVVRLAGRTGRLVLYWEAQAVIASIDDFLPSSGNLTFQDGQERSMIEITIIDDTVVEPMETFLVKLTQVIGGARLGTDTSVLVNIPANDSPLGRFGFQELTVTVSEPQFPGDPAAVANLTVVRSTGGEGTVNLIWILDQQGRDDLQPHNGTLLFNGSESRKSVVIQALADEVLEGEEKFNVQLLSARNEAVIDPIKNLATIIIRADRGALGIIGIADSSKNVLIGEPQGSYNGTAVMSLVRGPGIFGEIEIYWNITPAISGEFVENSGKVIMRDRQSTATILLMAVDDSIPEEKRVYELSLTSLTPGVDISPSQQRATITMAASDLPYGIFSFSQTSLSVTEDASSVNITVVRSMGLLGSVWVSYHTESQTAVSGLDFEQSSGRLLFSPGQSSKVITVKIVDDVSAEGPEKFSLNISQVQLLNDSKTFNFSVRENGLQIDQPPAIGNISFIVIVIEKNDNVEGILEFDPFFVNITVEEDVGTFSIPVLRRVGVYGQVSVDYITRSFTAQSGLDYILQNGTVTFRPGQNISHINVSIVDDLDREYNEMFEIQLTAVSGGAVLGTRLVAQITIAKSDSPSGMVRFVNQSVISIPNPDSTLRLSLVLERFGGVVGDATITWNILGPNTNDVLPPVNTDLGEPVNGSFHFRDGEGGTRIIELFVLPHGEVEVEETFVIRLRHLSGDMDIDPRAGSVTLRFTEQDLRDRIYSEPADYEGPLNISLLITRREGVMGNVTVFWEILSDTDTTGDFLTLRGSATILAGQRLAEIILTLLPDSVPELEEIYTVRLSSVEGGAELDANRSSVRIRVQANDEPHGVFALFSEQQMLLVNATDRSRYLALNVSRLAGTFGSVSVGYQISYPTPGQSFTEDRSTGSILVKNGEKSASITVQVSTQVFFVTGFNITVQLTNVSLIGPLLSSPPRVQLDATVALVSVPEEAANAEVGFASLDLQVSDVKSGRCDAIINRLGLYGDITMQWRAGFPPGQTPSGYQPGSITPSSGSVTLSHGQRSKLVSFIAEYNMSVPVTHAVHLTTIESTTPGGARFRPGDTVAEVEPLGLYQFHPDSQMLAITEDMHTVTIYVQRLYGFRTNRTKLFYKTWPGSAHPGEDFTPVHDGQLFFEGRQTTAAITISIVNDSLMEPDETFYVNLTEVRVISTGSTSPSARPRIVAENSVSAITILTSDVIVGFGLLSIGPAMSRTSEDRLEGAPPQKVVLRVRRTAGQTGVVSARVRIFNGGLVSPELHGAPFLQEHNATWAKEGDDFTLESQIVTLLEGQTEAEIGLFIVDDHEPEGQEVFYVYLSDAEGGAQIISSQDESGDTFFAKIIILGSDLHNGIVGFSLSSQSGRVLDEDSDNRTAVLFLQRQENRAFEDVFVYWRATFSLKAPALLSGGVNLTRELQQTSGRVLCRKKQVLCVLHLEVRPDQDPEFQVWFLVEIYEVGDGAAINQSARFANITMLESDDPRGLVYFAVGSRLPTATLRANRISLQVYREGSVASDISVKYHLQELPKAESIGPSLIWPAVADVDFIMASGELTFNPGQHSAVLDITLASSMGSSNPTPKRFQVILSDATGGARVHPVYGKANVTLVSDSNAQAVWALLEQLHQPLDETLINRVLQGLINKVSIDMTHEQMTAVLDAVGKILVEAEQTPLKDSSRALTYDLLCSLAKPTRTDTRGLSYLALVAERFAFSLVSDTACGTDGQREKTLDTCSYFTITAFHWYPTEINAHTFTGTNGDTFTLPDALLEVPVLPEGGMSPFACQKIHFIEYHTEHWFLTNRKGSALNNKFCRVVDESENFVECACSHLSIYTASAEIGSLSSYNEAFYAAGFICISGFALAILSHVLCSRFPMFAAKLLTHMMVACLGTQICFLVSAFRGRMFSDDGCATLGLFFHYFHLSQFSWMIIQAINFWQTLVMNDEHTERRYLLYFLLSWGLPALVIIILVTVLLGGYSWSIHDVYGLVQGELCFIPNVYAALCTAAFIPVSCVVGVTVVFIHAYHVTQQWKAYDDVYRGRTNSSEIPMVLYLYVLVSLVCLWAGLHMAYRYLWMLILLVIFNILLGLYVFAVYFLMHNQLCWPAKATYTVEMNGHDGADGVFQSTGAATVGGGEISKSTQNLISAMEEISADWERASLQPSIEPSSVFKEAPQSGSYPPEGGFVNTNLVQDEDQEFDDLIFALKTGSGLNLSDSESIHGSHDGVSVANSQIVELRRIPIADTHL</sequence>
<evidence type="ECO:0000256" key="8">
    <source>
        <dbReference type="ARBA" id="ARBA00022737"/>
    </source>
</evidence>
<gene>
    <name evidence="24" type="ORF">Baya_8145</name>
</gene>
<comment type="similarity">
    <text evidence="4">Belongs to the G-protein coupled receptor 2 family. Adhesion G-protein coupled receptor (ADGR) subfamily.</text>
</comment>
<dbReference type="FunFam" id="2.60.40.2030:FF:000028">
    <property type="entry name" value="Adhesion G-protein coupled receptor V1"/>
    <property type="match status" value="1"/>
</dbReference>
<feature type="signal peptide" evidence="22">
    <location>
        <begin position="1"/>
        <end position="21"/>
    </location>
</feature>
<keyword evidence="6 21" id="KW-0812">Transmembrane</keyword>
<keyword evidence="17" id="KW-0966">Cell projection</keyword>
<dbReference type="FunFam" id="2.60.40.2030:FF:000020">
    <property type="entry name" value="Adhesion G protein-coupled receptor V1"/>
    <property type="match status" value="1"/>
</dbReference>
<keyword evidence="25" id="KW-1185">Reference proteome</keyword>
<dbReference type="Pfam" id="PF00002">
    <property type="entry name" value="7tm_2"/>
    <property type="match status" value="1"/>
</dbReference>
<dbReference type="SMART" id="SM00237">
    <property type="entry name" value="Calx_beta"/>
    <property type="match status" value="19"/>
</dbReference>
<protein>
    <recommendedName>
        <fullName evidence="18">Adhesion G-protein coupled receptor V1</fullName>
    </recommendedName>
    <alternativeName>
        <fullName evidence="20">G-protein coupled receptor 98</fullName>
    </alternativeName>
    <alternativeName>
        <fullName evidence="19">Very large G-protein coupled receptor 1</fullName>
    </alternativeName>
</protein>
<accession>A0A556U5A1</accession>
<feature type="transmembrane region" description="Helical" evidence="21">
    <location>
        <begin position="5563"/>
        <end position="5583"/>
    </location>
</feature>
<feature type="domain" description="G-protein coupled receptors family 2 profile 2" evidence="23">
    <location>
        <begin position="5560"/>
        <end position="5811"/>
    </location>
</feature>
<dbReference type="Pfam" id="PF03160">
    <property type="entry name" value="Calx-beta"/>
    <property type="match status" value="32"/>
</dbReference>
<feature type="transmembrane region" description="Helical" evidence="21">
    <location>
        <begin position="5595"/>
        <end position="5615"/>
    </location>
</feature>
<evidence type="ECO:0000256" key="21">
    <source>
        <dbReference type="SAM" id="Phobius"/>
    </source>
</evidence>
<dbReference type="InterPro" id="IPR038081">
    <property type="entry name" value="CalX-like_sf"/>
</dbReference>
<dbReference type="Gene3D" id="2.60.120.200">
    <property type="match status" value="1"/>
</dbReference>
<evidence type="ECO:0000256" key="9">
    <source>
        <dbReference type="ARBA" id="ARBA00022801"/>
    </source>
</evidence>
<dbReference type="GO" id="GO:0071277">
    <property type="term" value="P:cellular response to calcium ion"/>
    <property type="evidence" value="ECO:0007669"/>
    <property type="project" value="TreeGrafter"/>
</dbReference>
<feature type="chain" id="PRO_5022151720" description="Adhesion G-protein coupled receptor V1" evidence="22">
    <location>
        <begin position="22"/>
        <end position="5958"/>
    </location>
</feature>
<dbReference type="FunFam" id="2.60.40.2030:FF:000007">
    <property type="entry name" value="Adhesion G-protein coupled receptor V1"/>
    <property type="match status" value="4"/>
</dbReference>
<feature type="transmembrane region" description="Helical" evidence="21">
    <location>
        <begin position="5635"/>
        <end position="5654"/>
    </location>
</feature>
<evidence type="ECO:0000256" key="20">
    <source>
        <dbReference type="ARBA" id="ARBA00083929"/>
    </source>
</evidence>
<evidence type="ECO:0000259" key="23">
    <source>
        <dbReference type="PROSITE" id="PS50261"/>
    </source>
</evidence>
<dbReference type="Proteomes" id="UP000319801">
    <property type="component" value="Unassembled WGS sequence"/>
</dbReference>
<evidence type="ECO:0000256" key="12">
    <source>
        <dbReference type="ARBA" id="ARBA00023040"/>
    </source>
</evidence>
<dbReference type="InterPro" id="IPR003644">
    <property type="entry name" value="Calx_beta"/>
</dbReference>
<feature type="transmembrane region" description="Helical" evidence="21">
    <location>
        <begin position="5713"/>
        <end position="5739"/>
    </location>
</feature>
<dbReference type="PROSITE" id="PS50261">
    <property type="entry name" value="G_PROTEIN_RECEP_F2_4"/>
    <property type="match status" value="1"/>
</dbReference>
<evidence type="ECO:0000256" key="5">
    <source>
        <dbReference type="ARBA" id="ARBA00022475"/>
    </source>
</evidence>
<dbReference type="GO" id="GO:0001917">
    <property type="term" value="C:photoreceptor inner segment"/>
    <property type="evidence" value="ECO:0007669"/>
    <property type="project" value="UniProtKB-SubCell"/>
</dbReference>
<dbReference type="SUPFAM" id="SSF49899">
    <property type="entry name" value="Concanavalin A-like lectins/glucanases"/>
    <property type="match status" value="1"/>
</dbReference>
<dbReference type="GO" id="GO:0004930">
    <property type="term" value="F:G protein-coupled receptor activity"/>
    <property type="evidence" value="ECO:0007669"/>
    <property type="project" value="UniProtKB-KW"/>
</dbReference>
<dbReference type="InterPro" id="IPR000832">
    <property type="entry name" value="GPCR_2_secretin-like"/>
</dbReference>
<keyword evidence="9" id="KW-0378">Hydrolase</keyword>
<evidence type="ECO:0000256" key="7">
    <source>
        <dbReference type="ARBA" id="ARBA00022729"/>
    </source>
</evidence>
<comment type="subcellular location">
    <subcellularLocation>
        <location evidence="3">Cell membrane</location>
        <topology evidence="3">Multi-pass membrane protein</topology>
    </subcellularLocation>
    <subcellularLocation>
        <location evidence="1">Cell projection</location>
        <location evidence="1">Stereocilium membrane</location>
    </subcellularLocation>
    <subcellularLocation>
        <location evidence="2">Photoreceptor inner segment</location>
    </subcellularLocation>
</comment>
<organism evidence="24 25">
    <name type="scientific">Bagarius yarrelli</name>
    <name type="common">Goonch</name>
    <name type="synonym">Bagrus yarrelli</name>
    <dbReference type="NCBI Taxonomy" id="175774"/>
    <lineage>
        <taxon>Eukaryota</taxon>
        <taxon>Metazoa</taxon>
        <taxon>Chordata</taxon>
        <taxon>Craniata</taxon>
        <taxon>Vertebrata</taxon>
        <taxon>Euteleostomi</taxon>
        <taxon>Actinopterygii</taxon>
        <taxon>Neopterygii</taxon>
        <taxon>Teleostei</taxon>
        <taxon>Ostariophysi</taxon>
        <taxon>Siluriformes</taxon>
        <taxon>Sisoridae</taxon>
        <taxon>Sisorinae</taxon>
        <taxon>Bagarius</taxon>
    </lineage>
</organism>
<evidence type="ECO:0000256" key="22">
    <source>
        <dbReference type="SAM" id="SignalP"/>
    </source>
</evidence>
<dbReference type="GO" id="GO:0016787">
    <property type="term" value="F:hydrolase activity"/>
    <property type="evidence" value="ECO:0007669"/>
    <property type="project" value="UniProtKB-KW"/>
</dbReference>
<keyword evidence="16" id="KW-0807">Transducer</keyword>
<dbReference type="GO" id="GO:0007601">
    <property type="term" value="P:visual perception"/>
    <property type="evidence" value="ECO:0007669"/>
    <property type="project" value="TreeGrafter"/>
</dbReference>
<dbReference type="GO" id="GO:0007166">
    <property type="term" value="P:cell surface receptor signaling pathway"/>
    <property type="evidence" value="ECO:0007669"/>
    <property type="project" value="InterPro"/>
</dbReference>
<evidence type="ECO:0000256" key="3">
    <source>
        <dbReference type="ARBA" id="ARBA00004651"/>
    </source>
</evidence>
<evidence type="ECO:0000256" key="11">
    <source>
        <dbReference type="ARBA" id="ARBA00022989"/>
    </source>
</evidence>
<evidence type="ECO:0000256" key="6">
    <source>
        <dbReference type="ARBA" id="ARBA00022692"/>
    </source>
</evidence>
<dbReference type="FunFam" id="2.60.40.2030:FF:000021">
    <property type="entry name" value="Adhesion G protein-coupled receptor V1"/>
    <property type="match status" value="1"/>
</dbReference>